<dbReference type="PRINTS" id="PR01243">
    <property type="entry name" value="NUCDPKINASE"/>
</dbReference>
<dbReference type="GO" id="GO:0046872">
    <property type="term" value="F:metal ion binding"/>
    <property type="evidence" value="ECO:0007669"/>
    <property type="project" value="UniProtKB-KW"/>
</dbReference>
<dbReference type="InterPro" id="IPR034907">
    <property type="entry name" value="NDK-like_dom"/>
</dbReference>
<evidence type="ECO:0000313" key="18">
    <source>
        <dbReference type="Proteomes" id="UP000192611"/>
    </source>
</evidence>
<dbReference type="GO" id="GO:0006241">
    <property type="term" value="P:CTP biosynthetic process"/>
    <property type="evidence" value="ECO:0007669"/>
    <property type="project" value="UniProtKB-UniRule"/>
</dbReference>
<comment type="cofactor">
    <cofactor evidence="1 12">
        <name>Mg(2+)</name>
        <dbReference type="ChEBI" id="CHEBI:18420"/>
    </cofactor>
</comment>
<accession>A0A1W9S2U2</accession>
<dbReference type="GO" id="GO:0004550">
    <property type="term" value="F:nucleoside diphosphate kinase activity"/>
    <property type="evidence" value="ECO:0007669"/>
    <property type="project" value="UniProtKB-UniRule"/>
</dbReference>
<evidence type="ECO:0000256" key="11">
    <source>
        <dbReference type="ARBA" id="ARBA00023080"/>
    </source>
</evidence>
<name>A0A1W9S2U2_9BACT</name>
<dbReference type="SMART" id="SM00562">
    <property type="entry name" value="NDK"/>
    <property type="match status" value="1"/>
</dbReference>
<proteinExistence type="inferred from homology"/>
<dbReference type="InterPro" id="IPR036850">
    <property type="entry name" value="NDK-like_dom_sf"/>
</dbReference>
<comment type="catalytic activity">
    <reaction evidence="12">
        <text>a ribonucleoside 5'-diphosphate + ATP = a ribonucleoside 5'-triphosphate + ADP</text>
        <dbReference type="Rhea" id="RHEA:18113"/>
        <dbReference type="ChEBI" id="CHEBI:30616"/>
        <dbReference type="ChEBI" id="CHEBI:57930"/>
        <dbReference type="ChEBI" id="CHEBI:61557"/>
        <dbReference type="ChEBI" id="CHEBI:456216"/>
        <dbReference type="EC" id="2.7.4.6"/>
    </reaction>
</comment>
<comment type="subcellular location">
    <subcellularLocation>
        <location evidence="12">Cytoplasm</location>
    </subcellularLocation>
</comment>
<comment type="subunit">
    <text evidence="12">Homotetramer.</text>
</comment>
<keyword evidence="10 12" id="KW-0460">Magnesium</keyword>
<dbReference type="InterPro" id="IPR023005">
    <property type="entry name" value="Nucleoside_diP_kinase_AS"/>
</dbReference>
<keyword evidence="8 12" id="KW-0418">Kinase</keyword>
<feature type="binding site" evidence="12 13">
    <location>
        <position position="102"/>
    </location>
    <ligand>
        <name>ATP</name>
        <dbReference type="ChEBI" id="CHEBI:30616"/>
    </ligand>
</feature>
<keyword evidence="7 12" id="KW-0547">Nucleotide-binding</keyword>
<evidence type="ECO:0000256" key="9">
    <source>
        <dbReference type="ARBA" id="ARBA00022840"/>
    </source>
</evidence>
<dbReference type="InterPro" id="IPR001564">
    <property type="entry name" value="Nucleoside_diP_kinase"/>
</dbReference>
<dbReference type="GO" id="GO:0005524">
    <property type="term" value="F:ATP binding"/>
    <property type="evidence" value="ECO:0007669"/>
    <property type="project" value="UniProtKB-UniRule"/>
</dbReference>
<evidence type="ECO:0000313" key="17">
    <source>
        <dbReference type="EMBL" id="OQX91171.1"/>
    </source>
</evidence>
<dbReference type="GO" id="GO:0006183">
    <property type="term" value="P:GTP biosynthetic process"/>
    <property type="evidence" value="ECO:0007669"/>
    <property type="project" value="UniProtKB-UniRule"/>
</dbReference>
<evidence type="ECO:0000256" key="2">
    <source>
        <dbReference type="ARBA" id="ARBA00008142"/>
    </source>
</evidence>
<feature type="active site" description="Pros-phosphohistidine intermediate" evidence="12 13">
    <location>
        <position position="115"/>
    </location>
</feature>
<dbReference type="GO" id="GO:0005737">
    <property type="term" value="C:cytoplasm"/>
    <property type="evidence" value="ECO:0007669"/>
    <property type="project" value="UniProtKB-SubCell"/>
</dbReference>
<organism evidence="17 18">
    <name type="scientific">Candidatus Coatesbacteria bacterium 4484_99</name>
    <dbReference type="NCBI Taxonomy" id="1970774"/>
    <lineage>
        <taxon>Bacteria</taxon>
        <taxon>Candidatus Coatesiibacteriota</taxon>
    </lineage>
</organism>
<keyword evidence="9 12" id="KW-0067">ATP-binding</keyword>
<gene>
    <name evidence="12" type="primary">ndk</name>
    <name evidence="17" type="ORF">B6D57_00770</name>
</gene>
<dbReference type="SUPFAM" id="SSF54919">
    <property type="entry name" value="Nucleoside diphosphate kinase, NDK"/>
    <property type="match status" value="1"/>
</dbReference>
<keyword evidence="11 12" id="KW-0546">Nucleotide metabolism</keyword>
<evidence type="ECO:0000256" key="10">
    <source>
        <dbReference type="ARBA" id="ARBA00022842"/>
    </source>
</evidence>
<dbReference type="PANTHER" id="PTHR11349">
    <property type="entry name" value="NUCLEOSIDE DIPHOSPHATE KINASE"/>
    <property type="match status" value="1"/>
</dbReference>
<feature type="domain" description="Nucleoside diphosphate kinase-like" evidence="16">
    <location>
        <begin position="1"/>
        <end position="134"/>
    </location>
</feature>
<dbReference type="AlphaFoldDB" id="A0A1W9S2U2"/>
<evidence type="ECO:0000256" key="13">
    <source>
        <dbReference type="PROSITE-ProRule" id="PRU00706"/>
    </source>
</evidence>
<dbReference type="CDD" id="cd04413">
    <property type="entry name" value="NDPk_I"/>
    <property type="match status" value="1"/>
</dbReference>
<feature type="binding site" evidence="12 13">
    <location>
        <position position="85"/>
    </location>
    <ligand>
        <name>ATP</name>
        <dbReference type="ChEBI" id="CHEBI:30616"/>
    </ligand>
</feature>
<keyword evidence="6 12" id="KW-0479">Metal-binding</keyword>
<sequence>MDKTFVIIKPDAVGKAVIGEILSFFERNDLRIIELRMLNMERPDAEELYSVHRDKPFYSDLVEFITSGPIVACILEGEGAIERVREIIGATDPKKARSGTIRAKFGTDIQVNAVHASDSEESYRREAPIIFGDRIF</sequence>
<evidence type="ECO:0000256" key="8">
    <source>
        <dbReference type="ARBA" id="ARBA00022777"/>
    </source>
</evidence>
<dbReference type="GO" id="GO:0006228">
    <property type="term" value="P:UTP biosynthetic process"/>
    <property type="evidence" value="ECO:0007669"/>
    <property type="project" value="UniProtKB-UniRule"/>
</dbReference>
<dbReference type="EC" id="2.7.4.6" evidence="3 12"/>
<feature type="binding site" evidence="12 13">
    <location>
        <position position="57"/>
    </location>
    <ligand>
        <name>ATP</name>
        <dbReference type="ChEBI" id="CHEBI:30616"/>
    </ligand>
</feature>
<evidence type="ECO:0000256" key="12">
    <source>
        <dbReference type="HAMAP-Rule" id="MF_00451"/>
    </source>
</evidence>
<dbReference type="HAMAP" id="MF_00451">
    <property type="entry name" value="NDP_kinase"/>
    <property type="match status" value="1"/>
</dbReference>
<keyword evidence="12" id="KW-0597">Phosphoprotein</keyword>
<reference evidence="18" key="1">
    <citation type="submission" date="2017-03" db="EMBL/GenBank/DDBJ databases">
        <title>Novel pathways for hydrocarbon cycling and metabolic interdependencies in hydrothermal sediment communities.</title>
        <authorList>
            <person name="Dombrowski N."/>
            <person name="Seitz K."/>
            <person name="Teske A."/>
            <person name="Baker B."/>
        </authorList>
    </citation>
    <scope>NUCLEOTIDE SEQUENCE [LARGE SCALE GENOMIC DNA]</scope>
</reference>
<comment type="catalytic activity">
    <reaction evidence="12 15">
        <text>a 2'-deoxyribonucleoside 5'-diphosphate + ATP = a 2'-deoxyribonucleoside 5'-triphosphate + ADP</text>
        <dbReference type="Rhea" id="RHEA:44640"/>
        <dbReference type="ChEBI" id="CHEBI:30616"/>
        <dbReference type="ChEBI" id="CHEBI:61560"/>
        <dbReference type="ChEBI" id="CHEBI:73316"/>
        <dbReference type="ChEBI" id="CHEBI:456216"/>
        <dbReference type="EC" id="2.7.4.6"/>
    </reaction>
</comment>
<evidence type="ECO:0000256" key="15">
    <source>
        <dbReference type="RuleBase" id="RU004013"/>
    </source>
</evidence>
<comment type="function">
    <text evidence="12">Major role in the synthesis of nucleoside triphosphates other than ATP. The ATP gamma phosphate is transferred to the NDP beta phosphate via a ping-pong mechanism, using a phosphorylated active-site intermediate.</text>
</comment>
<protein>
    <recommendedName>
        <fullName evidence="4 12">Nucleoside diphosphate kinase</fullName>
        <shortName evidence="12">NDK</shortName>
        <shortName evidence="12">NDP kinase</shortName>
        <ecNumber evidence="3 12">2.7.4.6</ecNumber>
    </recommendedName>
    <alternativeName>
        <fullName evidence="12">Nucleoside-2-P kinase</fullName>
    </alternativeName>
</protein>
<evidence type="ECO:0000256" key="1">
    <source>
        <dbReference type="ARBA" id="ARBA00001946"/>
    </source>
</evidence>
<feature type="binding site" evidence="12 13">
    <location>
        <position position="91"/>
    </location>
    <ligand>
        <name>ATP</name>
        <dbReference type="ChEBI" id="CHEBI:30616"/>
    </ligand>
</feature>
<evidence type="ECO:0000256" key="3">
    <source>
        <dbReference type="ARBA" id="ARBA00012966"/>
    </source>
</evidence>
<dbReference type="PROSITE" id="PS51374">
    <property type="entry name" value="NDPK_LIKE"/>
    <property type="match status" value="1"/>
</dbReference>
<evidence type="ECO:0000256" key="6">
    <source>
        <dbReference type="ARBA" id="ARBA00022723"/>
    </source>
</evidence>
<dbReference type="NCBIfam" id="NF001908">
    <property type="entry name" value="PRK00668.1"/>
    <property type="match status" value="1"/>
</dbReference>
<comment type="similarity">
    <text evidence="2 12 13 14">Belongs to the NDK family.</text>
</comment>
<dbReference type="EMBL" id="NATQ01000009">
    <property type="protein sequence ID" value="OQX91171.1"/>
    <property type="molecule type" value="Genomic_DNA"/>
</dbReference>
<evidence type="ECO:0000256" key="5">
    <source>
        <dbReference type="ARBA" id="ARBA00022679"/>
    </source>
</evidence>
<comment type="caution">
    <text evidence="17">The sequence shown here is derived from an EMBL/GenBank/DDBJ whole genome shotgun (WGS) entry which is preliminary data.</text>
</comment>
<keyword evidence="5 12" id="KW-0808">Transferase</keyword>
<evidence type="ECO:0000256" key="7">
    <source>
        <dbReference type="ARBA" id="ARBA00022741"/>
    </source>
</evidence>
<feature type="binding site" evidence="12 13">
    <location>
        <position position="112"/>
    </location>
    <ligand>
        <name>ATP</name>
        <dbReference type="ChEBI" id="CHEBI:30616"/>
    </ligand>
</feature>
<dbReference type="Gene3D" id="3.30.70.141">
    <property type="entry name" value="Nucleoside diphosphate kinase-like domain"/>
    <property type="match status" value="1"/>
</dbReference>
<dbReference type="FunFam" id="3.30.70.141:FF:000003">
    <property type="entry name" value="Nucleoside diphosphate kinase"/>
    <property type="match status" value="1"/>
</dbReference>
<dbReference type="Proteomes" id="UP000192611">
    <property type="component" value="Unassembled WGS sequence"/>
</dbReference>
<dbReference type="Pfam" id="PF00334">
    <property type="entry name" value="NDK"/>
    <property type="match status" value="1"/>
</dbReference>
<evidence type="ECO:0000256" key="4">
    <source>
        <dbReference type="ARBA" id="ARBA00017632"/>
    </source>
</evidence>
<keyword evidence="12" id="KW-0963">Cytoplasm</keyword>
<evidence type="ECO:0000256" key="14">
    <source>
        <dbReference type="RuleBase" id="RU004011"/>
    </source>
</evidence>
<dbReference type="PROSITE" id="PS00469">
    <property type="entry name" value="NDPK"/>
    <property type="match status" value="1"/>
</dbReference>
<evidence type="ECO:0000259" key="16">
    <source>
        <dbReference type="SMART" id="SM00562"/>
    </source>
</evidence>
<feature type="binding site" evidence="12 13">
    <location>
        <position position="9"/>
    </location>
    <ligand>
        <name>ATP</name>
        <dbReference type="ChEBI" id="CHEBI:30616"/>
    </ligand>
</feature>